<dbReference type="InterPro" id="IPR036386">
    <property type="entry name" value="HscB_C_sf"/>
</dbReference>
<evidence type="ECO:0000256" key="1">
    <source>
        <dbReference type="ARBA" id="ARBA00010476"/>
    </source>
</evidence>
<evidence type="ECO:0000259" key="4">
    <source>
        <dbReference type="Pfam" id="PF07743"/>
    </source>
</evidence>
<feature type="domain" description="Co-chaperone HscB C-terminal oligomerisation" evidence="4">
    <location>
        <begin position="94"/>
        <end position="161"/>
    </location>
</feature>
<dbReference type="NCBIfam" id="TIGR00714">
    <property type="entry name" value="hscB"/>
    <property type="match status" value="1"/>
</dbReference>
<dbReference type="PANTHER" id="PTHR14021">
    <property type="entry name" value="IRON-SULFUR CLUSTER CO-CHAPERONE PROTEIN HSCB"/>
    <property type="match status" value="1"/>
</dbReference>
<keyword evidence="3" id="KW-0175">Coiled coil</keyword>
<protein>
    <recommendedName>
        <fullName evidence="4">Co-chaperone HscB C-terminal oligomerisation domain-containing protein</fullName>
    </recommendedName>
</protein>
<dbReference type="EMBL" id="CP056070">
    <property type="protein sequence ID" value="UVC49725.1"/>
    <property type="molecule type" value="Genomic_DNA"/>
</dbReference>
<dbReference type="AlphaFoldDB" id="A0A976XJT1"/>
<dbReference type="GO" id="GO:0044571">
    <property type="term" value="P:[2Fe-2S] cluster assembly"/>
    <property type="evidence" value="ECO:0007669"/>
    <property type="project" value="InterPro"/>
</dbReference>
<comment type="similarity">
    <text evidence="1">Belongs to the HscB family.</text>
</comment>
<gene>
    <name evidence="5" type="ORF">MACK_003835</name>
</gene>
<organism evidence="5 6">
    <name type="scientific">Theileria orientalis</name>
    <dbReference type="NCBI Taxonomy" id="68886"/>
    <lineage>
        <taxon>Eukaryota</taxon>
        <taxon>Sar</taxon>
        <taxon>Alveolata</taxon>
        <taxon>Apicomplexa</taxon>
        <taxon>Aconoidasida</taxon>
        <taxon>Piroplasmida</taxon>
        <taxon>Theileriidae</taxon>
        <taxon>Theileria</taxon>
    </lineage>
</organism>
<dbReference type="Gene3D" id="1.10.287.110">
    <property type="entry name" value="DnaJ domain"/>
    <property type="match status" value="1"/>
</dbReference>
<evidence type="ECO:0000313" key="5">
    <source>
        <dbReference type="EMBL" id="UVC49725.1"/>
    </source>
</evidence>
<accession>A0A976XJT1</accession>
<dbReference type="GO" id="GO:0005739">
    <property type="term" value="C:mitochondrion"/>
    <property type="evidence" value="ECO:0007669"/>
    <property type="project" value="TreeGrafter"/>
</dbReference>
<name>A0A976XJT1_THEOR</name>
<evidence type="ECO:0000256" key="2">
    <source>
        <dbReference type="ARBA" id="ARBA00023186"/>
    </source>
</evidence>
<dbReference type="Proteomes" id="UP000244811">
    <property type="component" value="Chromosome 3"/>
</dbReference>
<evidence type="ECO:0000256" key="3">
    <source>
        <dbReference type="SAM" id="Coils"/>
    </source>
</evidence>
<reference evidence="5" key="1">
    <citation type="submission" date="2022-07" db="EMBL/GenBank/DDBJ databases">
        <title>Evaluation of T. orientalis genome assembly methods using nanopore sequencing and analysis of variation between genomes.</title>
        <authorList>
            <person name="Yam J."/>
            <person name="Micallef M.L."/>
            <person name="Liu M."/>
            <person name="Djordjevic S.P."/>
            <person name="Bogema D.R."/>
            <person name="Jenkins C."/>
        </authorList>
    </citation>
    <scope>NUCLEOTIDE SEQUENCE</scope>
    <source>
        <strain evidence="5">Goon Nure</strain>
    </source>
</reference>
<dbReference type="InterPro" id="IPR036869">
    <property type="entry name" value="J_dom_sf"/>
</dbReference>
<dbReference type="InterPro" id="IPR009073">
    <property type="entry name" value="HscB_oligo_C"/>
</dbReference>
<dbReference type="SUPFAM" id="SSF47144">
    <property type="entry name" value="HSC20 (HSCB), C-terminal oligomerisation domain"/>
    <property type="match status" value="1"/>
</dbReference>
<dbReference type="Gene3D" id="1.20.1280.20">
    <property type="entry name" value="HscB, C-terminal domain"/>
    <property type="match status" value="1"/>
</dbReference>
<keyword evidence="2" id="KW-0143">Chaperone</keyword>
<dbReference type="Pfam" id="PF07743">
    <property type="entry name" value="HSCB_C"/>
    <property type="match status" value="1"/>
</dbReference>
<sequence>MKESWDSFVTREEYNIDKNLLSQKHKQYQFMLHPDKHSNKSSGELDLITSNSSLVNTYYNTLLDDKKRAKCLFVMKYGKEMFEKMISKAEEDQLEQIIEAHEKIELLRNEEEREEMKKEFENKIEDAVNKIGTSFKNEEPNSIIDNYRYLSFYRQIYEKLK</sequence>
<feature type="coiled-coil region" evidence="3">
    <location>
        <begin position="90"/>
        <end position="130"/>
    </location>
</feature>
<dbReference type="PANTHER" id="PTHR14021:SF15">
    <property type="entry name" value="IRON-SULFUR CLUSTER CO-CHAPERONE PROTEIN HSCB"/>
    <property type="match status" value="1"/>
</dbReference>
<dbReference type="GO" id="GO:0051087">
    <property type="term" value="F:protein-folding chaperone binding"/>
    <property type="evidence" value="ECO:0007669"/>
    <property type="project" value="InterPro"/>
</dbReference>
<dbReference type="GO" id="GO:0001671">
    <property type="term" value="F:ATPase activator activity"/>
    <property type="evidence" value="ECO:0007669"/>
    <property type="project" value="InterPro"/>
</dbReference>
<proteinExistence type="inferred from homology"/>
<evidence type="ECO:0000313" key="6">
    <source>
        <dbReference type="Proteomes" id="UP000244811"/>
    </source>
</evidence>
<dbReference type="SUPFAM" id="SSF46565">
    <property type="entry name" value="Chaperone J-domain"/>
    <property type="match status" value="1"/>
</dbReference>
<dbReference type="GO" id="GO:0051259">
    <property type="term" value="P:protein complex oligomerization"/>
    <property type="evidence" value="ECO:0007669"/>
    <property type="project" value="InterPro"/>
</dbReference>
<dbReference type="InterPro" id="IPR004640">
    <property type="entry name" value="HscB"/>
</dbReference>